<keyword evidence="1" id="KW-0812">Transmembrane</keyword>
<keyword evidence="1" id="KW-1133">Transmembrane helix</keyword>
<dbReference type="OrthoDB" id="3351617at2759"/>
<proteinExistence type="predicted"/>
<keyword evidence="1" id="KW-0472">Membrane</keyword>
<name>A0A9P6EI87_9AGAR</name>
<evidence type="ECO:0000256" key="1">
    <source>
        <dbReference type="SAM" id="Phobius"/>
    </source>
</evidence>
<feature type="transmembrane region" description="Helical" evidence="1">
    <location>
        <begin position="253"/>
        <end position="275"/>
    </location>
</feature>
<feature type="transmembrane region" description="Helical" evidence="1">
    <location>
        <begin position="56"/>
        <end position="83"/>
    </location>
</feature>
<reference evidence="2" key="1">
    <citation type="submission" date="2020-11" db="EMBL/GenBank/DDBJ databases">
        <authorList>
            <consortium name="DOE Joint Genome Institute"/>
            <person name="Ahrendt S."/>
            <person name="Riley R."/>
            <person name="Andreopoulos W."/>
            <person name="Labutti K."/>
            <person name="Pangilinan J."/>
            <person name="Ruiz-Duenas F.J."/>
            <person name="Barrasa J.M."/>
            <person name="Sanchez-Garcia M."/>
            <person name="Camarero S."/>
            <person name="Miyauchi S."/>
            <person name="Serrano A."/>
            <person name="Linde D."/>
            <person name="Babiker R."/>
            <person name="Drula E."/>
            <person name="Ayuso-Fernandez I."/>
            <person name="Pacheco R."/>
            <person name="Padilla G."/>
            <person name="Ferreira P."/>
            <person name="Barriuso J."/>
            <person name="Kellner H."/>
            <person name="Castanera R."/>
            <person name="Alfaro M."/>
            <person name="Ramirez L."/>
            <person name="Pisabarro A.G."/>
            <person name="Kuo A."/>
            <person name="Tritt A."/>
            <person name="Lipzen A."/>
            <person name="He G."/>
            <person name="Yan M."/>
            <person name="Ng V."/>
            <person name="Cullen D."/>
            <person name="Martin F."/>
            <person name="Rosso M.-N."/>
            <person name="Henrissat B."/>
            <person name="Hibbett D."/>
            <person name="Martinez A.T."/>
            <person name="Grigoriev I.V."/>
        </authorList>
    </citation>
    <scope>NUCLEOTIDE SEQUENCE</scope>
    <source>
        <strain evidence="2">CBS 506.95</strain>
    </source>
</reference>
<feature type="transmembrane region" description="Helical" evidence="1">
    <location>
        <begin position="137"/>
        <end position="158"/>
    </location>
</feature>
<accession>A0A9P6EI87</accession>
<dbReference type="Proteomes" id="UP000807306">
    <property type="component" value="Unassembled WGS sequence"/>
</dbReference>
<gene>
    <name evidence="2" type="ORF">CPB83DRAFT_905947</name>
</gene>
<comment type="caution">
    <text evidence="2">The sequence shown here is derived from an EMBL/GenBank/DDBJ whole genome shotgun (WGS) entry which is preliminary data.</text>
</comment>
<feature type="transmembrane region" description="Helical" evidence="1">
    <location>
        <begin position="170"/>
        <end position="195"/>
    </location>
</feature>
<sequence length="351" mass="39612">MSSNAAFEKEVTLRLQTYFFETCISCSVIGIQLFMCIYGLTVFLETPKNLRQGRLIYVFISFVILGLYCFAEIPLAYYTYVLLDKPCTRLDTVKLQDKLERTWWSLADIWGSVLLFWLGDGLLVYRCYVVWTNQQYVAILPGAVYLAAVATSAWFTIATQLEFSRETTRIAYSAFLALSALISCIVTPLIAGRLLHMRNKQAKIITGVAVDSKVYFSIISVLVESAVPLAITGFMGAVMLWVKADNHQTASDFFVILWQSLTALSPQFIILRVTLGRSWAHRSHSVKESHLSTLAFQPRSLHESNATGHEFEDSAYRNNAGLQDRMPFEDPEGAVKLMDVTELLQVVEQVH</sequence>
<feature type="transmembrane region" description="Helical" evidence="1">
    <location>
        <begin position="215"/>
        <end position="241"/>
    </location>
</feature>
<protein>
    <submittedName>
        <fullName evidence="2">Uncharacterized protein</fullName>
    </submittedName>
</protein>
<feature type="transmembrane region" description="Helical" evidence="1">
    <location>
        <begin position="18"/>
        <end position="44"/>
    </location>
</feature>
<feature type="transmembrane region" description="Helical" evidence="1">
    <location>
        <begin position="103"/>
        <end position="125"/>
    </location>
</feature>
<dbReference type="AlphaFoldDB" id="A0A9P6EI87"/>
<keyword evidence="3" id="KW-1185">Reference proteome</keyword>
<organism evidence="2 3">
    <name type="scientific">Crepidotus variabilis</name>
    <dbReference type="NCBI Taxonomy" id="179855"/>
    <lineage>
        <taxon>Eukaryota</taxon>
        <taxon>Fungi</taxon>
        <taxon>Dikarya</taxon>
        <taxon>Basidiomycota</taxon>
        <taxon>Agaricomycotina</taxon>
        <taxon>Agaricomycetes</taxon>
        <taxon>Agaricomycetidae</taxon>
        <taxon>Agaricales</taxon>
        <taxon>Agaricineae</taxon>
        <taxon>Crepidotaceae</taxon>
        <taxon>Crepidotus</taxon>
    </lineage>
</organism>
<evidence type="ECO:0000313" key="3">
    <source>
        <dbReference type="Proteomes" id="UP000807306"/>
    </source>
</evidence>
<evidence type="ECO:0000313" key="2">
    <source>
        <dbReference type="EMBL" id="KAF9529552.1"/>
    </source>
</evidence>
<dbReference type="EMBL" id="MU157845">
    <property type="protein sequence ID" value="KAF9529552.1"/>
    <property type="molecule type" value="Genomic_DNA"/>
</dbReference>